<name>Q6MJ52_BDEBA</name>
<dbReference type="HOGENOM" id="CLU_3340664_0_0_7"/>
<protein>
    <submittedName>
        <fullName evidence="1">Uncharacterized protein</fullName>
    </submittedName>
</protein>
<dbReference type="STRING" id="264462.Bd2931"/>
<organism evidence="1 2">
    <name type="scientific">Bdellovibrio bacteriovorus (strain ATCC 15356 / DSM 50701 / NCIMB 9529 / HD100)</name>
    <dbReference type="NCBI Taxonomy" id="264462"/>
    <lineage>
        <taxon>Bacteria</taxon>
        <taxon>Pseudomonadati</taxon>
        <taxon>Bdellovibrionota</taxon>
        <taxon>Bdellovibrionia</taxon>
        <taxon>Bdellovibrionales</taxon>
        <taxon>Pseudobdellovibrionaceae</taxon>
        <taxon>Bdellovibrio</taxon>
    </lineage>
</organism>
<dbReference type="Proteomes" id="UP000008080">
    <property type="component" value="Chromosome"/>
</dbReference>
<reference evidence="1 2" key="1">
    <citation type="journal article" date="2004" name="Science">
        <title>A predator unmasked: life cycle of Bdellovibrio bacteriovorus from a genomic perspective.</title>
        <authorList>
            <person name="Rendulic S."/>
            <person name="Jagtap P."/>
            <person name="Rosinus A."/>
            <person name="Eppinger M."/>
            <person name="Baar C."/>
            <person name="Lanz C."/>
            <person name="Keller H."/>
            <person name="Lambert C."/>
            <person name="Evans K.J."/>
            <person name="Goesmann A."/>
            <person name="Meyer F."/>
            <person name="Sockett R.E."/>
            <person name="Schuster S.C."/>
        </authorList>
    </citation>
    <scope>NUCLEOTIDE SEQUENCE [LARGE SCALE GENOMIC DNA]</scope>
    <source>
        <strain evidence="2">ATCC 15356 / DSM 50701 / NCIMB 9529 / HD100</strain>
    </source>
</reference>
<proteinExistence type="predicted"/>
<sequence>MPKAYSNYRSAIKQNVIIVRRCSAKKKKRPLVFTNGL</sequence>
<keyword evidence="2" id="KW-1185">Reference proteome</keyword>
<accession>Q6MJ52</accession>
<dbReference type="EMBL" id="BX842654">
    <property type="protein sequence ID" value="CAE80709.1"/>
    <property type="molecule type" value="Genomic_DNA"/>
</dbReference>
<dbReference type="KEGG" id="bba:Bd2931"/>
<dbReference type="AlphaFoldDB" id="Q6MJ52"/>
<evidence type="ECO:0000313" key="1">
    <source>
        <dbReference type="EMBL" id="CAE80709.1"/>
    </source>
</evidence>
<evidence type="ECO:0000313" key="2">
    <source>
        <dbReference type="Proteomes" id="UP000008080"/>
    </source>
</evidence>
<gene>
    <name evidence="1" type="ordered locus">Bd2931</name>
</gene>